<keyword evidence="1" id="KW-0812">Transmembrane</keyword>
<keyword evidence="1" id="KW-0472">Membrane</keyword>
<evidence type="ECO:0008006" key="5">
    <source>
        <dbReference type="Google" id="ProtNLM"/>
    </source>
</evidence>
<keyword evidence="4" id="KW-1185">Reference proteome</keyword>
<protein>
    <recommendedName>
        <fullName evidence="5">Secreted protein</fullName>
    </recommendedName>
</protein>
<evidence type="ECO:0000256" key="1">
    <source>
        <dbReference type="SAM" id="Phobius"/>
    </source>
</evidence>
<gene>
    <name evidence="3" type="ORF">CSSPJE1EN2_LOCUS12765</name>
</gene>
<proteinExistence type="predicted"/>
<reference evidence="3" key="1">
    <citation type="submission" date="2024-03" db="EMBL/GenBank/DDBJ databases">
        <authorList>
            <consortium name="ELIXIR-Norway"/>
            <consortium name="Elixir Norway"/>
        </authorList>
    </citation>
    <scope>NUCLEOTIDE SEQUENCE</scope>
</reference>
<name>A0ABP1B4K1_9BRYO</name>
<dbReference type="Proteomes" id="UP001497522">
    <property type="component" value="Chromosome 19"/>
</dbReference>
<feature type="transmembrane region" description="Helical" evidence="1">
    <location>
        <begin position="54"/>
        <end position="77"/>
    </location>
</feature>
<evidence type="ECO:0000313" key="3">
    <source>
        <dbReference type="EMBL" id="CAK9870028.1"/>
    </source>
</evidence>
<organism evidence="3 4">
    <name type="scientific">Sphagnum jensenii</name>
    <dbReference type="NCBI Taxonomy" id="128206"/>
    <lineage>
        <taxon>Eukaryota</taxon>
        <taxon>Viridiplantae</taxon>
        <taxon>Streptophyta</taxon>
        <taxon>Embryophyta</taxon>
        <taxon>Bryophyta</taxon>
        <taxon>Sphagnophytina</taxon>
        <taxon>Sphagnopsida</taxon>
        <taxon>Sphagnales</taxon>
        <taxon>Sphagnaceae</taxon>
        <taxon>Sphagnum</taxon>
    </lineage>
</organism>
<dbReference type="EMBL" id="OZ023720">
    <property type="protein sequence ID" value="CAK9870028.1"/>
    <property type="molecule type" value="Genomic_DNA"/>
</dbReference>
<feature type="chain" id="PRO_5046138329" description="Secreted protein" evidence="2">
    <location>
        <begin position="25"/>
        <end position="96"/>
    </location>
</feature>
<evidence type="ECO:0000313" key="4">
    <source>
        <dbReference type="Proteomes" id="UP001497522"/>
    </source>
</evidence>
<keyword evidence="2" id="KW-0732">Signal</keyword>
<sequence length="96" mass="11231">MGSDWFRAGPFCLLARLIFHHLLQQQQQQQQQRCYRSHLSSGSVFFFCCENRDVFSVLIVATYSPVVKLAFCSLLFLEVWRWLRLANNNKKTAESA</sequence>
<accession>A0ABP1B4K1</accession>
<evidence type="ECO:0000256" key="2">
    <source>
        <dbReference type="SAM" id="SignalP"/>
    </source>
</evidence>
<keyword evidence="1" id="KW-1133">Transmembrane helix</keyword>
<feature type="signal peptide" evidence="2">
    <location>
        <begin position="1"/>
        <end position="24"/>
    </location>
</feature>